<feature type="region of interest" description="Disordered" evidence="8">
    <location>
        <begin position="177"/>
        <end position="215"/>
    </location>
</feature>
<dbReference type="AlphaFoldDB" id="A0AAD5S1S4"/>
<feature type="non-terminal residue" evidence="11">
    <location>
        <position position="1"/>
    </location>
</feature>
<keyword evidence="6" id="KW-0460">Magnesium</keyword>
<feature type="domain" description="XPG N-terminal" evidence="10">
    <location>
        <begin position="1"/>
        <end position="115"/>
    </location>
</feature>
<evidence type="ECO:0000256" key="6">
    <source>
        <dbReference type="ARBA" id="ARBA00022842"/>
    </source>
</evidence>
<dbReference type="SMART" id="SM00279">
    <property type="entry name" value="HhH2"/>
    <property type="match status" value="1"/>
</dbReference>
<feature type="coiled-coil region" evidence="7">
    <location>
        <begin position="100"/>
        <end position="149"/>
    </location>
</feature>
<dbReference type="GO" id="GO:0046872">
    <property type="term" value="F:metal ion binding"/>
    <property type="evidence" value="ECO:0007669"/>
    <property type="project" value="UniProtKB-KW"/>
</dbReference>
<evidence type="ECO:0000256" key="7">
    <source>
        <dbReference type="SAM" id="Coils"/>
    </source>
</evidence>
<keyword evidence="3" id="KW-0479">Metal-binding</keyword>
<dbReference type="GO" id="GO:0003677">
    <property type="term" value="F:DNA binding"/>
    <property type="evidence" value="ECO:0007669"/>
    <property type="project" value="InterPro"/>
</dbReference>
<dbReference type="GO" id="GO:0006281">
    <property type="term" value="P:DNA repair"/>
    <property type="evidence" value="ECO:0007669"/>
    <property type="project" value="UniProtKB-ARBA"/>
</dbReference>
<dbReference type="Gene3D" id="3.40.50.1010">
    <property type="entry name" value="5'-nuclease"/>
    <property type="match status" value="2"/>
</dbReference>
<proteinExistence type="predicted"/>
<dbReference type="Pfam" id="PF00752">
    <property type="entry name" value="XPG_N"/>
    <property type="match status" value="1"/>
</dbReference>
<keyword evidence="2" id="KW-0540">Nuclease</keyword>
<evidence type="ECO:0000256" key="4">
    <source>
        <dbReference type="ARBA" id="ARBA00022759"/>
    </source>
</evidence>
<keyword evidence="4" id="KW-0255">Endonuclease</keyword>
<evidence type="ECO:0000256" key="5">
    <source>
        <dbReference type="ARBA" id="ARBA00022801"/>
    </source>
</evidence>
<evidence type="ECO:0000259" key="10">
    <source>
        <dbReference type="SMART" id="SM00485"/>
    </source>
</evidence>
<organism evidence="11 12">
    <name type="scientific">Rhizophlyctis rosea</name>
    <dbReference type="NCBI Taxonomy" id="64517"/>
    <lineage>
        <taxon>Eukaryota</taxon>
        <taxon>Fungi</taxon>
        <taxon>Fungi incertae sedis</taxon>
        <taxon>Chytridiomycota</taxon>
        <taxon>Chytridiomycota incertae sedis</taxon>
        <taxon>Chytridiomycetes</taxon>
        <taxon>Rhizophlyctidales</taxon>
        <taxon>Rhizophlyctidaceae</taxon>
        <taxon>Rhizophlyctis</taxon>
    </lineage>
</organism>
<dbReference type="SMART" id="SM00484">
    <property type="entry name" value="XPGI"/>
    <property type="match status" value="1"/>
</dbReference>
<keyword evidence="12" id="KW-1185">Reference proteome</keyword>
<dbReference type="SUPFAM" id="SSF47807">
    <property type="entry name" value="5' to 3' exonuclease, C-terminal subdomain"/>
    <property type="match status" value="1"/>
</dbReference>
<dbReference type="InterPro" id="IPR006086">
    <property type="entry name" value="XPG-I_dom"/>
</dbReference>
<evidence type="ECO:0000256" key="3">
    <source>
        <dbReference type="ARBA" id="ARBA00022723"/>
    </source>
</evidence>
<feature type="compositionally biased region" description="Low complexity" evidence="8">
    <location>
        <begin position="190"/>
        <end position="201"/>
    </location>
</feature>
<dbReference type="EMBL" id="JADGJD010002604">
    <property type="protein sequence ID" value="KAJ3030829.1"/>
    <property type="molecule type" value="Genomic_DNA"/>
</dbReference>
<dbReference type="Proteomes" id="UP001212841">
    <property type="component" value="Unassembled WGS sequence"/>
</dbReference>
<dbReference type="Pfam" id="PF00867">
    <property type="entry name" value="XPG_I"/>
    <property type="match status" value="1"/>
</dbReference>
<protein>
    <submittedName>
        <fullName evidence="11">Elongation of fatty acids protein 2</fullName>
    </submittedName>
</protein>
<dbReference type="GO" id="GO:0017108">
    <property type="term" value="F:5'-flap endonuclease activity"/>
    <property type="evidence" value="ECO:0007669"/>
    <property type="project" value="TreeGrafter"/>
</dbReference>
<evidence type="ECO:0000259" key="9">
    <source>
        <dbReference type="SMART" id="SM00484"/>
    </source>
</evidence>
<evidence type="ECO:0000313" key="11">
    <source>
        <dbReference type="EMBL" id="KAJ3030829.1"/>
    </source>
</evidence>
<comment type="cofactor">
    <cofactor evidence="1">
        <name>Mg(2+)</name>
        <dbReference type="ChEBI" id="CHEBI:18420"/>
    </cofactor>
</comment>
<dbReference type="InterPro" id="IPR006085">
    <property type="entry name" value="XPG_DNA_repair_N"/>
</dbReference>
<gene>
    <name evidence="11" type="primary">FEN1_2</name>
    <name evidence="11" type="ORF">HK097_005577</name>
</gene>
<sequence>MGIHHLIPSITRYAPTSIKSKPLAAFADKTIAVDASVYIHRFLKGRRHLPYNPKSTPKDISATRGAHVLGLHRMVHRLLSEQIKPVFVFDYIGVDPRNSAKALEREKRSLQRKLADKRIDEETKTAAWLARLEDAIVVLEQRSSEEAAEIIGGAREMLNREALVEEAMKRMTTSVAATTNAEDAEKENKSSLLSPSTLPKSFPVQPPSLTPSLTPSDISLHLAATSALTHCATGPTPSNPPLLTSLGRLVENIIDEGQMNEYTRLRWHNIHTQHQKTLNVLQTRNTFVTNEMIEDCEELLRRMKIPHYTVQSPIYEAEHICGSLAEHNLADAVLSEDTDALLMTDKEVLRSFKLDDGRVEVVDVEEVRKGMGLSREQVCIAVPSCTFLKVPDAPMFFNRPKLSHRIQFIDFCILSGCDFSSTLRNIGPVTAMKLLKSHKSIEGILSHISTSPKLQQRHPPKEGFDHLVARTELSRRMEIGEDVRREMWRWEEGEGMDLDSVEEFVE</sequence>
<accession>A0AAD5S1S4</accession>
<reference evidence="11" key="1">
    <citation type="submission" date="2020-05" db="EMBL/GenBank/DDBJ databases">
        <title>Phylogenomic resolution of chytrid fungi.</title>
        <authorList>
            <person name="Stajich J.E."/>
            <person name="Amses K."/>
            <person name="Simmons R."/>
            <person name="Seto K."/>
            <person name="Myers J."/>
            <person name="Bonds A."/>
            <person name="Quandt C.A."/>
            <person name="Barry K."/>
            <person name="Liu P."/>
            <person name="Grigoriev I."/>
            <person name="Longcore J.E."/>
            <person name="James T.Y."/>
        </authorList>
    </citation>
    <scope>NUCLEOTIDE SEQUENCE</scope>
    <source>
        <strain evidence="11">JEL0318</strain>
    </source>
</reference>
<dbReference type="SUPFAM" id="SSF88723">
    <property type="entry name" value="PIN domain-like"/>
    <property type="match status" value="1"/>
</dbReference>
<dbReference type="InterPro" id="IPR008918">
    <property type="entry name" value="HhH2"/>
</dbReference>
<comment type="caution">
    <text evidence="11">The sequence shown here is derived from an EMBL/GenBank/DDBJ whole genome shotgun (WGS) entry which is preliminary data.</text>
</comment>
<evidence type="ECO:0000256" key="1">
    <source>
        <dbReference type="ARBA" id="ARBA00001946"/>
    </source>
</evidence>
<evidence type="ECO:0000313" key="12">
    <source>
        <dbReference type="Proteomes" id="UP001212841"/>
    </source>
</evidence>
<dbReference type="InterPro" id="IPR029060">
    <property type="entry name" value="PIN-like_dom_sf"/>
</dbReference>
<dbReference type="PANTHER" id="PTHR11081">
    <property type="entry name" value="FLAP ENDONUCLEASE FAMILY MEMBER"/>
    <property type="match status" value="1"/>
</dbReference>
<evidence type="ECO:0000256" key="8">
    <source>
        <dbReference type="SAM" id="MobiDB-lite"/>
    </source>
</evidence>
<keyword evidence="5" id="KW-0378">Hydrolase</keyword>
<dbReference type="InterPro" id="IPR006084">
    <property type="entry name" value="XPG/Rad2"/>
</dbReference>
<dbReference type="InterPro" id="IPR036279">
    <property type="entry name" value="5-3_exonuclease_C_sf"/>
</dbReference>
<keyword evidence="7" id="KW-0175">Coiled coil</keyword>
<dbReference type="SMART" id="SM00485">
    <property type="entry name" value="XPGN"/>
    <property type="match status" value="1"/>
</dbReference>
<feature type="domain" description="XPG-I" evidence="9">
    <location>
        <begin position="301"/>
        <end position="373"/>
    </location>
</feature>
<name>A0AAD5S1S4_9FUNG</name>
<dbReference type="Gene3D" id="1.10.150.20">
    <property type="entry name" value="5' to 3' exonuclease, C-terminal subdomain"/>
    <property type="match status" value="1"/>
</dbReference>
<dbReference type="PANTHER" id="PTHR11081:SF9">
    <property type="entry name" value="FLAP ENDONUCLEASE 1"/>
    <property type="match status" value="1"/>
</dbReference>
<dbReference type="PRINTS" id="PR00853">
    <property type="entry name" value="XPGRADSUPER"/>
</dbReference>
<evidence type="ECO:0000256" key="2">
    <source>
        <dbReference type="ARBA" id="ARBA00022722"/>
    </source>
</evidence>